<dbReference type="RefSeq" id="WP_376861943.1">
    <property type="nucleotide sequence ID" value="NZ_JBHSLA010000007.1"/>
</dbReference>
<dbReference type="Gene3D" id="2.130.10.10">
    <property type="entry name" value="YVTN repeat-like/Quinoprotein amine dehydrogenase"/>
    <property type="match status" value="1"/>
</dbReference>
<dbReference type="PROSITE" id="PS51257">
    <property type="entry name" value="PROKAR_LIPOPROTEIN"/>
    <property type="match status" value="1"/>
</dbReference>
<dbReference type="EMBL" id="JBHSLA010000007">
    <property type="protein sequence ID" value="MFC5196472.1"/>
    <property type="molecule type" value="Genomic_DNA"/>
</dbReference>
<dbReference type="InterPro" id="IPR015943">
    <property type="entry name" value="WD40/YVTN_repeat-like_dom_sf"/>
</dbReference>
<dbReference type="Proteomes" id="UP001596162">
    <property type="component" value="Unassembled WGS sequence"/>
</dbReference>
<name>A0ABW0C8E8_9FLAO</name>
<proteinExistence type="predicted"/>
<organism evidence="1 2">
    <name type="scientific">Bizionia hallyeonensis</name>
    <dbReference type="NCBI Taxonomy" id="1123757"/>
    <lineage>
        <taxon>Bacteria</taxon>
        <taxon>Pseudomonadati</taxon>
        <taxon>Bacteroidota</taxon>
        <taxon>Flavobacteriia</taxon>
        <taxon>Flavobacteriales</taxon>
        <taxon>Flavobacteriaceae</taxon>
        <taxon>Bizionia</taxon>
    </lineage>
</organism>
<dbReference type="SUPFAM" id="SSF63829">
    <property type="entry name" value="Calcium-dependent phosphotriesterase"/>
    <property type="match status" value="1"/>
</dbReference>
<reference evidence="2" key="1">
    <citation type="journal article" date="2019" name="Int. J. Syst. Evol. Microbiol.">
        <title>The Global Catalogue of Microorganisms (GCM) 10K type strain sequencing project: providing services to taxonomists for standard genome sequencing and annotation.</title>
        <authorList>
            <consortium name="The Broad Institute Genomics Platform"/>
            <consortium name="The Broad Institute Genome Sequencing Center for Infectious Disease"/>
            <person name="Wu L."/>
            <person name="Ma J."/>
        </authorList>
    </citation>
    <scope>NUCLEOTIDE SEQUENCE [LARGE SCALE GENOMIC DNA]</scope>
    <source>
        <strain evidence="2">JCM 17978</strain>
    </source>
</reference>
<keyword evidence="2" id="KW-1185">Reference proteome</keyword>
<accession>A0ABW0C8E8</accession>
<protein>
    <submittedName>
        <fullName evidence="1">Ribonuclease HII</fullName>
    </submittedName>
</protein>
<gene>
    <name evidence="1" type="ORF">ACFPH8_14115</name>
</gene>
<evidence type="ECO:0000313" key="2">
    <source>
        <dbReference type="Proteomes" id="UP001596162"/>
    </source>
</evidence>
<evidence type="ECO:0000313" key="1">
    <source>
        <dbReference type="EMBL" id="MFC5196472.1"/>
    </source>
</evidence>
<sequence>MKNIWFLCTLSLLFLGCNSSKKKSQLMDYLNNDAAVIVKVKNVGSLKSNMSNNAFLQTLETTKNYKNLSEKLSLLHYLKTEDDLYVSLFNTNDSLDFSIITKIKPDLFLIDSLPNHSIETLKYAKHTITKSQVGNQALFSITKDSVFIGASTKALLIASLEDDKIHPTIKALINSSHSENQLSLFINKKKDRHINSFFINKNMSTLTLTDYLFVDVDIDQNAMKLNGVVKSADSSKKLIDVFKNTKAQENKLATITPSSSDGFLSMTFNDYAIFNTNLNAYRTADSTASHTSTLLDNVIETGVIYEGNNRAIVLNSLDVYITKDALLNDQDMIETYRDIEIFNFSEPEFFFKTFSPFINFKDANKYCIVDNFIVFSNDIEFLHTIIASYKNQTTYSSQSAYKSLKDQFSDEASILSVVNPDKLETIINRNLNDSLNLKLNAFNATGLQFIYDTNFAHVNAVIQKGKTRAVENAVTEMAAVKIDADILNSPQLVTNHVTNEKEIAVQDIKNNLYLISSSGKILWKKQLQGAILGKIEQIDMYKNGRLQLAFATANRVYVLDRNGKDVKPFPLKFNDAITQPLSVFDYDGNRKYRLMVTQGKNVLMLDDKGKTVKGFNFEKAADNLIHQPQHIRIGRKDYLLFKTANKLYILDRVGKTRVTPKATYTFSDEAVYLYKGNFATTTTNGKLVTIDTKGNTAAQDLGLTDQHYLETTSKTLVTLSENRLTIKSNTYELDYGNYSKPNIFYLNDKIYVSVTDKQTQKVFLFDSNAKLLSNFPVYGTSQIDMANMDKGRNLEFVTKGDSNTILIYQIN</sequence>
<comment type="caution">
    <text evidence="1">The sequence shown here is derived from an EMBL/GenBank/DDBJ whole genome shotgun (WGS) entry which is preliminary data.</text>
</comment>